<evidence type="ECO:0000313" key="1">
    <source>
        <dbReference type="EMBL" id="KAH7960737.1"/>
    </source>
</evidence>
<dbReference type="EMBL" id="CM023472">
    <property type="protein sequence ID" value="KAH7960737.1"/>
    <property type="molecule type" value="Genomic_DNA"/>
</dbReference>
<dbReference type="Proteomes" id="UP000821865">
    <property type="component" value="Chromosome 3"/>
</dbReference>
<organism evidence="1 2">
    <name type="scientific">Dermacentor silvarum</name>
    <name type="common">Tick</name>
    <dbReference type="NCBI Taxonomy" id="543639"/>
    <lineage>
        <taxon>Eukaryota</taxon>
        <taxon>Metazoa</taxon>
        <taxon>Ecdysozoa</taxon>
        <taxon>Arthropoda</taxon>
        <taxon>Chelicerata</taxon>
        <taxon>Arachnida</taxon>
        <taxon>Acari</taxon>
        <taxon>Parasitiformes</taxon>
        <taxon>Ixodida</taxon>
        <taxon>Ixodoidea</taxon>
        <taxon>Ixodidae</taxon>
        <taxon>Rhipicephalinae</taxon>
        <taxon>Dermacentor</taxon>
    </lineage>
</organism>
<gene>
    <name evidence="1" type="ORF">HPB49_022688</name>
</gene>
<protein>
    <submittedName>
        <fullName evidence="1">Uncharacterized protein</fullName>
    </submittedName>
</protein>
<reference evidence="1" key="1">
    <citation type="submission" date="2020-05" db="EMBL/GenBank/DDBJ databases">
        <title>Large-scale comparative analyses of tick genomes elucidate their genetic diversity and vector capacities.</title>
        <authorList>
            <person name="Jia N."/>
            <person name="Wang J."/>
            <person name="Shi W."/>
            <person name="Du L."/>
            <person name="Sun Y."/>
            <person name="Zhan W."/>
            <person name="Jiang J."/>
            <person name="Wang Q."/>
            <person name="Zhang B."/>
            <person name="Ji P."/>
            <person name="Sakyi L.B."/>
            <person name="Cui X."/>
            <person name="Yuan T."/>
            <person name="Jiang B."/>
            <person name="Yang W."/>
            <person name="Lam T.T.-Y."/>
            <person name="Chang Q."/>
            <person name="Ding S."/>
            <person name="Wang X."/>
            <person name="Zhu J."/>
            <person name="Ruan X."/>
            <person name="Zhao L."/>
            <person name="Wei J."/>
            <person name="Que T."/>
            <person name="Du C."/>
            <person name="Cheng J."/>
            <person name="Dai P."/>
            <person name="Han X."/>
            <person name="Huang E."/>
            <person name="Gao Y."/>
            <person name="Liu J."/>
            <person name="Shao H."/>
            <person name="Ye R."/>
            <person name="Li L."/>
            <person name="Wei W."/>
            <person name="Wang X."/>
            <person name="Wang C."/>
            <person name="Yang T."/>
            <person name="Huo Q."/>
            <person name="Li W."/>
            <person name="Guo W."/>
            <person name="Chen H."/>
            <person name="Zhou L."/>
            <person name="Ni X."/>
            <person name="Tian J."/>
            <person name="Zhou Y."/>
            <person name="Sheng Y."/>
            <person name="Liu T."/>
            <person name="Pan Y."/>
            <person name="Xia L."/>
            <person name="Li J."/>
            <person name="Zhao F."/>
            <person name="Cao W."/>
        </authorList>
    </citation>
    <scope>NUCLEOTIDE SEQUENCE</scope>
    <source>
        <strain evidence="1">Dsil-2018</strain>
    </source>
</reference>
<sequence>MLALSPLPLLPLTLRLIAANGTDSVLKCRRGVLTQAVKLESAHPAGRTRYLVVVSRTGSLGAEEACLLGIDCNSRTTIGLVIPVWADSRITLDGDGGFSVTSSSGHYIFKPVSVQAMWQCPSRFPRNSVAIDPRGEAAVLLAHSSSERPGCVVATHSGALLKPREFAAGATHATAVPVAT</sequence>
<accession>A0ACB8D8F3</accession>
<keyword evidence="2" id="KW-1185">Reference proteome</keyword>
<evidence type="ECO:0000313" key="2">
    <source>
        <dbReference type="Proteomes" id="UP000821865"/>
    </source>
</evidence>
<comment type="caution">
    <text evidence="1">The sequence shown here is derived from an EMBL/GenBank/DDBJ whole genome shotgun (WGS) entry which is preliminary data.</text>
</comment>
<name>A0ACB8D8F3_DERSI</name>
<proteinExistence type="predicted"/>